<feature type="region of interest" description="Disordered" evidence="1">
    <location>
        <begin position="1"/>
        <end position="56"/>
    </location>
</feature>
<feature type="compositionally biased region" description="Gly residues" evidence="1">
    <location>
        <begin position="16"/>
        <end position="29"/>
    </location>
</feature>
<feature type="compositionally biased region" description="Low complexity" evidence="1">
    <location>
        <begin position="122"/>
        <end position="131"/>
    </location>
</feature>
<feature type="region of interest" description="Disordered" evidence="1">
    <location>
        <begin position="122"/>
        <end position="151"/>
    </location>
</feature>
<feature type="compositionally biased region" description="Basic and acidic residues" evidence="1">
    <location>
        <begin position="1"/>
        <end position="11"/>
    </location>
</feature>
<gene>
    <name evidence="2" type="ORF">MPOL1434_LOCUS2058</name>
</gene>
<proteinExistence type="predicted"/>
<dbReference type="EMBL" id="HBEJ01003522">
    <property type="protein sequence ID" value="CAD8362701.1"/>
    <property type="molecule type" value="Transcribed_RNA"/>
</dbReference>
<organism evidence="2">
    <name type="scientific">Minutocellus polymorphus</name>
    <dbReference type="NCBI Taxonomy" id="265543"/>
    <lineage>
        <taxon>Eukaryota</taxon>
        <taxon>Sar</taxon>
        <taxon>Stramenopiles</taxon>
        <taxon>Ochrophyta</taxon>
        <taxon>Bacillariophyta</taxon>
        <taxon>Mediophyceae</taxon>
        <taxon>Cymatosirophycidae</taxon>
        <taxon>Cymatosirales</taxon>
        <taxon>Cymatosiraceae</taxon>
        <taxon>Minutocellus</taxon>
    </lineage>
</organism>
<reference evidence="2" key="1">
    <citation type="submission" date="2021-01" db="EMBL/GenBank/DDBJ databases">
        <authorList>
            <person name="Corre E."/>
            <person name="Pelletier E."/>
            <person name="Niang G."/>
            <person name="Scheremetjew M."/>
            <person name="Finn R."/>
            <person name="Kale V."/>
            <person name="Holt S."/>
            <person name="Cochrane G."/>
            <person name="Meng A."/>
            <person name="Brown T."/>
            <person name="Cohen L."/>
        </authorList>
    </citation>
    <scope>NUCLEOTIDE SEQUENCE</scope>
    <source>
        <strain evidence="2">CCMP3303</strain>
    </source>
</reference>
<protein>
    <submittedName>
        <fullName evidence="2">Uncharacterized protein</fullName>
    </submittedName>
</protein>
<evidence type="ECO:0000256" key="1">
    <source>
        <dbReference type="SAM" id="MobiDB-lite"/>
    </source>
</evidence>
<evidence type="ECO:0000313" key="2">
    <source>
        <dbReference type="EMBL" id="CAD8362701.1"/>
    </source>
</evidence>
<accession>A0A7S0AFT1</accession>
<sequence>MPTDDRRDDGSKSPPHGGGGGKMPPGSGGDQTTPAKRGADEGKAAGGSGLRVGDRTQQFLEQMAVEGEREERMRNATIATLNQMHNRGLGTLETTGEQSTRAYEARMRVMNTVADRIFSPSSAGAVAPPASEFGGGGGGAPKSPPIDDRAT</sequence>
<name>A0A7S0AFT1_9STRA</name>
<dbReference type="AlphaFoldDB" id="A0A7S0AFT1"/>